<dbReference type="RefSeq" id="WP_270679183.1">
    <property type="nucleotide sequence ID" value="NZ_JAQFWP010000036.1"/>
</dbReference>
<dbReference type="Proteomes" id="UP001165685">
    <property type="component" value="Unassembled WGS sequence"/>
</dbReference>
<organism evidence="3 4">
    <name type="scientific">Nocardiopsis suaedae</name>
    <dbReference type="NCBI Taxonomy" id="3018444"/>
    <lineage>
        <taxon>Bacteria</taxon>
        <taxon>Bacillati</taxon>
        <taxon>Actinomycetota</taxon>
        <taxon>Actinomycetes</taxon>
        <taxon>Streptosporangiales</taxon>
        <taxon>Nocardiopsidaceae</taxon>
        <taxon>Nocardiopsis</taxon>
    </lineage>
</organism>
<dbReference type="Pfam" id="PF01434">
    <property type="entry name" value="Peptidase_M41"/>
    <property type="match status" value="1"/>
</dbReference>
<reference evidence="3" key="1">
    <citation type="submission" date="2023-01" db="EMBL/GenBank/DDBJ databases">
        <title>Draft genome sequence of Nocardiopsis sp. LSu2-4 isolated from halophytes.</title>
        <authorList>
            <person name="Duangmal K."/>
            <person name="Chantavorakit T."/>
        </authorList>
    </citation>
    <scope>NUCLEOTIDE SEQUENCE</scope>
    <source>
        <strain evidence="3">LSu2-4</strain>
    </source>
</reference>
<feature type="compositionally biased region" description="Low complexity" evidence="1">
    <location>
        <begin position="76"/>
        <end position="86"/>
    </location>
</feature>
<dbReference type="Gene3D" id="1.20.58.760">
    <property type="entry name" value="Peptidase M41"/>
    <property type="match status" value="1"/>
</dbReference>
<evidence type="ECO:0000256" key="1">
    <source>
        <dbReference type="SAM" id="MobiDB-lite"/>
    </source>
</evidence>
<keyword evidence="4" id="KW-1185">Reference proteome</keyword>
<proteinExistence type="predicted"/>
<dbReference type="EMBL" id="JAQFWP010000036">
    <property type="protein sequence ID" value="MDA2806546.1"/>
    <property type="molecule type" value="Genomic_DNA"/>
</dbReference>
<evidence type="ECO:0000313" key="4">
    <source>
        <dbReference type="Proteomes" id="UP001165685"/>
    </source>
</evidence>
<dbReference type="InterPro" id="IPR000642">
    <property type="entry name" value="Peptidase_M41"/>
</dbReference>
<comment type="caution">
    <text evidence="3">The sequence shown here is derived from an EMBL/GenBank/DDBJ whole genome shotgun (WGS) entry which is preliminary data.</text>
</comment>
<feature type="region of interest" description="Disordered" evidence="1">
    <location>
        <begin position="1"/>
        <end position="22"/>
    </location>
</feature>
<accession>A0ABT4TPD1</accession>
<sequence length="158" mass="15868">MSEAIGPMTVLPGPDGERPGQVFAPATPDAVDSEVRRIVEQCYVAARCLLADNRARLDAMAHALLEHETLDEKDAYAAAGLPAPSGGEEGAAEAPEEAQRRTGDPEAALGRGDEGVGGVRGTRGHGDPGDDGSGAGTAPGEAPGEADREAGGDGSGQQ</sequence>
<evidence type="ECO:0000313" key="3">
    <source>
        <dbReference type="EMBL" id="MDA2806546.1"/>
    </source>
</evidence>
<feature type="domain" description="Peptidase M41" evidence="2">
    <location>
        <begin position="1"/>
        <end position="75"/>
    </location>
</feature>
<protein>
    <recommendedName>
        <fullName evidence="2">Peptidase M41 domain-containing protein</fullName>
    </recommendedName>
</protein>
<gene>
    <name evidence="3" type="ORF">O4U47_18700</name>
</gene>
<dbReference type="SUPFAM" id="SSF140990">
    <property type="entry name" value="FtsH protease domain-like"/>
    <property type="match status" value="1"/>
</dbReference>
<feature type="region of interest" description="Disordered" evidence="1">
    <location>
        <begin position="75"/>
        <end position="158"/>
    </location>
</feature>
<name>A0ABT4TPD1_9ACTN</name>
<evidence type="ECO:0000259" key="2">
    <source>
        <dbReference type="Pfam" id="PF01434"/>
    </source>
</evidence>
<dbReference type="InterPro" id="IPR037219">
    <property type="entry name" value="Peptidase_M41-like"/>
</dbReference>